<proteinExistence type="inferred from homology"/>
<evidence type="ECO:0008006" key="8">
    <source>
        <dbReference type="Google" id="ProtNLM"/>
    </source>
</evidence>
<dbReference type="GO" id="GO:0005840">
    <property type="term" value="C:ribosome"/>
    <property type="evidence" value="ECO:0007669"/>
    <property type="project" value="UniProtKB-KW"/>
</dbReference>
<keyword evidence="2" id="KW-0689">Ribosomal protein</keyword>
<comment type="caution">
    <text evidence="6">The sequence shown here is derived from an EMBL/GenBank/DDBJ whole genome shotgun (WGS) entry which is preliminary data.</text>
</comment>
<dbReference type="EMBL" id="DTAD01000021">
    <property type="protein sequence ID" value="HGN89861.1"/>
    <property type="molecule type" value="Genomic_DNA"/>
</dbReference>
<dbReference type="Gene3D" id="1.10.10.10">
    <property type="entry name" value="Winged helix-like DNA-binding domain superfamily/Winged helix DNA-binding domain"/>
    <property type="match status" value="1"/>
</dbReference>
<gene>
    <name evidence="7" type="ORF">ENM30_01275</name>
    <name evidence="6" type="ORF">ENT82_01870</name>
    <name evidence="5" type="ORF">ENU43_06035</name>
</gene>
<name>A0A7C4E1C3_CALS0</name>
<feature type="compositionally biased region" description="Basic residues" evidence="4">
    <location>
        <begin position="111"/>
        <end position="121"/>
    </location>
</feature>
<dbReference type="EMBL" id="DTCM01000076">
    <property type="protein sequence ID" value="HGL41205.1"/>
    <property type="molecule type" value="Genomic_DNA"/>
</dbReference>
<protein>
    <recommendedName>
        <fullName evidence="8">30S ribosomal protein S25e</fullName>
    </recommendedName>
</protein>
<dbReference type="InterPro" id="IPR036388">
    <property type="entry name" value="WH-like_DNA-bd_sf"/>
</dbReference>
<dbReference type="EMBL" id="DRXG01000023">
    <property type="protein sequence ID" value="HHN51923.1"/>
    <property type="molecule type" value="Genomic_DNA"/>
</dbReference>
<dbReference type="Pfam" id="PF03297">
    <property type="entry name" value="Ribosomal_S25"/>
    <property type="match status" value="1"/>
</dbReference>
<evidence type="ECO:0000256" key="1">
    <source>
        <dbReference type="ARBA" id="ARBA00009106"/>
    </source>
</evidence>
<evidence type="ECO:0000256" key="3">
    <source>
        <dbReference type="ARBA" id="ARBA00023274"/>
    </source>
</evidence>
<accession>A0A7C4E1C3</accession>
<evidence type="ECO:0000313" key="7">
    <source>
        <dbReference type="EMBL" id="HHN51923.1"/>
    </source>
</evidence>
<evidence type="ECO:0000313" key="6">
    <source>
        <dbReference type="EMBL" id="HGN89861.1"/>
    </source>
</evidence>
<sequence length="121" mass="13004">MSSEAKKKGGKEKKGPEKKEEVVERGVMGVAAPSLEEVREYVKGVKVLTPASLAERFKVRLSVAKALLRELVAKGLVKEVVGSNRLRVYAPLVQAVATEAKAATTEEKPAKAKRSSKKSSS</sequence>
<organism evidence="6">
    <name type="scientific">Caldiarchaeum subterraneum</name>
    <dbReference type="NCBI Taxonomy" id="311458"/>
    <lineage>
        <taxon>Archaea</taxon>
        <taxon>Nitrososphaerota</taxon>
        <taxon>Candidatus Caldarchaeales</taxon>
        <taxon>Candidatus Caldarchaeaceae</taxon>
        <taxon>Candidatus Caldarchaeum</taxon>
    </lineage>
</organism>
<feature type="region of interest" description="Disordered" evidence="4">
    <location>
        <begin position="1"/>
        <end position="22"/>
    </location>
</feature>
<comment type="similarity">
    <text evidence="1">Belongs to the eukaryotic ribosomal protein eS25 family.</text>
</comment>
<evidence type="ECO:0000313" key="5">
    <source>
        <dbReference type="EMBL" id="HGL41205.1"/>
    </source>
</evidence>
<dbReference type="GO" id="GO:1990904">
    <property type="term" value="C:ribonucleoprotein complex"/>
    <property type="evidence" value="ECO:0007669"/>
    <property type="project" value="UniProtKB-KW"/>
</dbReference>
<dbReference type="InterPro" id="IPR004977">
    <property type="entry name" value="Ribosomal_eS25"/>
</dbReference>
<feature type="region of interest" description="Disordered" evidence="4">
    <location>
        <begin position="99"/>
        <end position="121"/>
    </location>
</feature>
<dbReference type="AlphaFoldDB" id="A0A7C4E1C3"/>
<evidence type="ECO:0000256" key="2">
    <source>
        <dbReference type="ARBA" id="ARBA00022980"/>
    </source>
</evidence>
<reference evidence="6" key="1">
    <citation type="journal article" date="2020" name="mSystems">
        <title>Genome- and Community-Level Interaction Insights into Carbon Utilization and Element Cycling Functions of Hydrothermarchaeota in Hydrothermal Sediment.</title>
        <authorList>
            <person name="Zhou Z."/>
            <person name="Liu Y."/>
            <person name="Xu W."/>
            <person name="Pan J."/>
            <person name="Luo Z.H."/>
            <person name="Li M."/>
        </authorList>
    </citation>
    <scope>NUCLEOTIDE SEQUENCE [LARGE SCALE GENOMIC DNA]</scope>
    <source>
        <strain evidence="7">SpSt-1073</strain>
        <strain evidence="6">SpSt-613</strain>
        <strain evidence="5">SpSt-669</strain>
    </source>
</reference>
<keyword evidence="3" id="KW-0687">Ribonucleoprotein</keyword>
<evidence type="ECO:0000256" key="4">
    <source>
        <dbReference type="SAM" id="MobiDB-lite"/>
    </source>
</evidence>